<sequence length="137" mass="14376">MKKIISIIAVLLVAVGILTIHTGTAQAQEVKSDPFSAHILTASATFGSQTGNITGSYDGNVVSAVATINGVSLPIGGEFRELIYHPNPSIQIPGVFHYSFDVTKYKKGDVITITGLDKNNNPITAAKVVTIGPPLTE</sequence>
<comment type="caution">
    <text evidence="3">The sequence shown here is derived from an EMBL/GenBank/DDBJ whole genome shotgun (WGS) entry which is preliminary data.</text>
</comment>
<protein>
    <recommendedName>
        <fullName evidence="2">Bacterial Ig domain-containing protein</fullName>
    </recommendedName>
</protein>
<evidence type="ECO:0000256" key="1">
    <source>
        <dbReference type="SAM" id="SignalP"/>
    </source>
</evidence>
<accession>A0A7X0Y401</accession>
<name>A0A7X0Y401_9LIST</name>
<dbReference type="AlphaFoldDB" id="A0A7X0Y401"/>
<dbReference type="EMBL" id="JAARWN010000006">
    <property type="protein sequence ID" value="MBC1936363.1"/>
    <property type="molecule type" value="Genomic_DNA"/>
</dbReference>
<feature type="chain" id="PRO_5031406124" description="Bacterial Ig domain-containing protein" evidence="1">
    <location>
        <begin position="28"/>
        <end position="137"/>
    </location>
</feature>
<evidence type="ECO:0000313" key="4">
    <source>
        <dbReference type="Proteomes" id="UP000535908"/>
    </source>
</evidence>
<keyword evidence="1" id="KW-0732">Signal</keyword>
<organism evidence="3 4">
    <name type="scientific">Listeria grandensis</name>
    <dbReference type="NCBI Taxonomy" id="1494963"/>
    <lineage>
        <taxon>Bacteria</taxon>
        <taxon>Bacillati</taxon>
        <taxon>Bacillota</taxon>
        <taxon>Bacilli</taxon>
        <taxon>Bacillales</taxon>
        <taxon>Listeriaceae</taxon>
        <taxon>Listeria</taxon>
    </lineage>
</organism>
<gene>
    <name evidence="3" type="ORF">HCA69_08300</name>
</gene>
<dbReference type="Proteomes" id="UP000535908">
    <property type="component" value="Unassembled WGS sequence"/>
</dbReference>
<proteinExistence type="predicted"/>
<feature type="signal peptide" evidence="1">
    <location>
        <begin position="1"/>
        <end position="27"/>
    </location>
</feature>
<evidence type="ECO:0000313" key="3">
    <source>
        <dbReference type="EMBL" id="MBC1936363.1"/>
    </source>
</evidence>
<feature type="domain" description="Bacterial Ig" evidence="2">
    <location>
        <begin position="48"/>
        <end position="130"/>
    </location>
</feature>
<reference evidence="3 4" key="1">
    <citation type="submission" date="2020-03" db="EMBL/GenBank/DDBJ databases">
        <title>Soil Listeria distribution.</title>
        <authorList>
            <person name="Liao J."/>
            <person name="Wiedmann M."/>
        </authorList>
    </citation>
    <scope>NUCLEOTIDE SEQUENCE [LARGE SCALE GENOMIC DNA]</scope>
    <source>
        <strain evidence="3 4">FSL L7-0741</strain>
    </source>
</reference>
<dbReference type="RefSeq" id="WP_185409474.1">
    <property type="nucleotide sequence ID" value="NZ_JAARRE010000003.1"/>
</dbReference>
<dbReference type="Pfam" id="PF20622">
    <property type="entry name" value="Big_15"/>
    <property type="match status" value="1"/>
</dbReference>
<evidence type="ECO:0000259" key="2">
    <source>
        <dbReference type="Pfam" id="PF20622"/>
    </source>
</evidence>
<dbReference type="InterPro" id="IPR046746">
    <property type="entry name" value="Big_15"/>
</dbReference>